<dbReference type="Proteomes" id="UP000316988">
    <property type="component" value="Unassembled WGS sequence"/>
</dbReference>
<dbReference type="RefSeq" id="WP_143911140.1">
    <property type="nucleotide sequence ID" value="NZ_VLNT01000001.1"/>
</dbReference>
<evidence type="ECO:0000313" key="1">
    <source>
        <dbReference type="EMBL" id="TSD68192.1"/>
    </source>
</evidence>
<organism evidence="1 2">
    <name type="scientific">Aeromicrobium piscarium</name>
    <dbReference type="NCBI Taxonomy" id="2590901"/>
    <lineage>
        <taxon>Bacteria</taxon>
        <taxon>Bacillati</taxon>
        <taxon>Actinomycetota</taxon>
        <taxon>Actinomycetes</taxon>
        <taxon>Propionibacteriales</taxon>
        <taxon>Nocardioidaceae</taxon>
        <taxon>Aeromicrobium</taxon>
    </lineage>
</organism>
<sequence>MDSSWIEHHRGRDGERLGWIRMDGEGFVAVDLLGRERTGIVDWETAEAALDELGIGYLAELYELEVEDDRWLRVRVAEVTADVITVKQDDGGAVGAPQIYYPLPFPAPTSLRPLRR</sequence>
<reference evidence="1 2" key="1">
    <citation type="submission" date="2019-07" db="EMBL/GenBank/DDBJ databases">
        <authorList>
            <person name="Zhao L.H."/>
        </authorList>
    </citation>
    <scope>NUCLEOTIDE SEQUENCE [LARGE SCALE GENOMIC DNA]</scope>
    <source>
        <strain evidence="1 2">Co35</strain>
    </source>
</reference>
<dbReference type="EMBL" id="VLNT01000001">
    <property type="protein sequence ID" value="TSD68192.1"/>
    <property type="molecule type" value="Genomic_DNA"/>
</dbReference>
<name>A0A554SPB0_9ACTN</name>
<evidence type="ECO:0000313" key="2">
    <source>
        <dbReference type="Proteomes" id="UP000316988"/>
    </source>
</evidence>
<dbReference type="OrthoDB" id="68692at2"/>
<accession>A0A554SPB0</accession>
<comment type="caution">
    <text evidence="1">The sequence shown here is derived from an EMBL/GenBank/DDBJ whole genome shotgun (WGS) entry which is preliminary data.</text>
</comment>
<dbReference type="AlphaFoldDB" id="A0A554SPB0"/>
<protein>
    <submittedName>
        <fullName evidence="1">Uncharacterized protein</fullName>
    </submittedName>
</protein>
<proteinExistence type="predicted"/>
<gene>
    <name evidence="1" type="ORF">FNM00_00930</name>
</gene>
<keyword evidence="2" id="KW-1185">Reference proteome</keyword>